<dbReference type="InParanoid" id="D6X1I3"/>
<evidence type="ECO:0000313" key="12">
    <source>
        <dbReference type="EMBL" id="EFA09467.1"/>
    </source>
</evidence>
<evidence type="ECO:0000256" key="10">
    <source>
        <dbReference type="SAM" id="MobiDB-lite"/>
    </source>
</evidence>
<evidence type="ECO:0000256" key="3">
    <source>
        <dbReference type="ARBA" id="ARBA00022723"/>
    </source>
</evidence>
<dbReference type="EMBL" id="KQ971371">
    <property type="protein sequence ID" value="EFA09467.1"/>
    <property type="molecule type" value="Genomic_DNA"/>
</dbReference>
<dbReference type="PANTHER" id="PTHR31576:SF2">
    <property type="entry name" value="TATA BOX-BINDING PROTEIN-ASSOCIATED FACTOR RNA POLYMERASE I SUBUNIT B"/>
    <property type="match status" value="1"/>
</dbReference>
<organism evidence="12 13">
    <name type="scientific">Tribolium castaneum</name>
    <name type="common">Red flour beetle</name>
    <dbReference type="NCBI Taxonomy" id="7070"/>
    <lineage>
        <taxon>Eukaryota</taxon>
        <taxon>Metazoa</taxon>
        <taxon>Ecdysozoa</taxon>
        <taxon>Arthropoda</taxon>
        <taxon>Hexapoda</taxon>
        <taxon>Insecta</taxon>
        <taxon>Pterygota</taxon>
        <taxon>Neoptera</taxon>
        <taxon>Endopterygota</taxon>
        <taxon>Coleoptera</taxon>
        <taxon>Polyphaga</taxon>
        <taxon>Cucujiformia</taxon>
        <taxon>Tenebrionidae</taxon>
        <taxon>Tenebrionidae incertae sedis</taxon>
        <taxon>Tribolium</taxon>
    </lineage>
</organism>
<evidence type="ECO:0000256" key="8">
    <source>
        <dbReference type="ARBA" id="ARBA00023163"/>
    </source>
</evidence>
<keyword evidence="7" id="KW-0238">DNA-binding</keyword>
<sequence>MQDIVCEQCGGVDFYKEAGFYFCSGCQIQSQEVQEYVYDEYTPETRLKTKKIQSDKTAKTENKITSWECYNYILLGLTNELINLGANKKLKAVVRLLWMRYLEKLQVFKLGRDELPKLQAVCSNMDAEIVYGKLAKKKRKRNKSSSSELDVTSLDSTSLKHERVKRKRALAKAQYEEFSKKSQETPSLHNETLTSLQTGSEKSSKNAVPIKYNIYATKELRKIKSSQYHWRKHRRDFERNLKCHKLSYRKISGKYRASPYILSINKLYAILYLGLLITKSKVQLSDILRFIKEGHLSFNYYSHFFPEDFVDKTLNFRNFKKNTMFVNAPFRTIAAEMSVLLQIDFYISCPNLIELCERYCGELNLPREICDCAKNIITRADIKMSFRKRNGKIPNYEGRVLSVILFVLKLLFGLDDVTEFHLANYSNILNNSEAVRPKMFNIIDWLKYIEYRDLVMNNQHFPTSFHDENNFNNVNLALSALGRKDYSASAKPNSTSDNYKQLFEKLKNYLDVPDFIEFPVTFTPFLDYAKQLPKSDYLEILSRDFSSDSLAHVLKPIKFLQLVNEPEVVNGGANEDWVVEKLTCFKEEQHREKLNRRKLVTVKLSFDTKVKPTKETLCEDATKLKTHFQEANERHFKRNLRQLNYKNYLVVDYDLKQIEADLESSADSYPRHYNPYERFWMRSRIGIEDMSHEQCRDFVKKFPYNFRLVFKECRRIAEQNDQEFLVEYNFTELYLIHMANFGKKKQTIIKNKLIAHYLDKNVSLW</sequence>
<dbReference type="InterPro" id="IPR033599">
    <property type="entry name" value="TAF1B/Rrn7"/>
</dbReference>
<dbReference type="GO" id="GO:0042790">
    <property type="term" value="P:nucleolar large rRNA transcription by RNA polymerase I"/>
    <property type="evidence" value="ECO:0000318"/>
    <property type="project" value="GO_Central"/>
</dbReference>
<dbReference type="GO" id="GO:0070860">
    <property type="term" value="C:RNA polymerase I core factor complex"/>
    <property type="evidence" value="ECO:0000318"/>
    <property type="project" value="GO_Central"/>
</dbReference>
<dbReference type="FunCoup" id="D6X1I3">
    <property type="interactions" value="385"/>
</dbReference>
<reference evidence="12 13" key="1">
    <citation type="journal article" date="2008" name="Nature">
        <title>The genome of the model beetle and pest Tribolium castaneum.</title>
        <authorList>
            <consortium name="Tribolium Genome Sequencing Consortium"/>
            <person name="Richards S."/>
            <person name="Gibbs R.A."/>
            <person name="Weinstock G.M."/>
            <person name="Brown S.J."/>
            <person name="Denell R."/>
            <person name="Beeman R.W."/>
            <person name="Gibbs R."/>
            <person name="Beeman R.W."/>
            <person name="Brown S.J."/>
            <person name="Bucher G."/>
            <person name="Friedrich M."/>
            <person name="Grimmelikhuijzen C.J."/>
            <person name="Klingler M."/>
            <person name="Lorenzen M."/>
            <person name="Richards S."/>
            <person name="Roth S."/>
            <person name="Schroder R."/>
            <person name="Tautz D."/>
            <person name="Zdobnov E.M."/>
            <person name="Muzny D."/>
            <person name="Gibbs R.A."/>
            <person name="Weinstock G.M."/>
            <person name="Attaway T."/>
            <person name="Bell S."/>
            <person name="Buhay C.J."/>
            <person name="Chandrabose M.N."/>
            <person name="Chavez D."/>
            <person name="Clerk-Blankenburg K.P."/>
            <person name="Cree A."/>
            <person name="Dao M."/>
            <person name="Davis C."/>
            <person name="Chacko J."/>
            <person name="Dinh H."/>
            <person name="Dugan-Rocha S."/>
            <person name="Fowler G."/>
            <person name="Garner T.T."/>
            <person name="Garnes J."/>
            <person name="Gnirke A."/>
            <person name="Hawes A."/>
            <person name="Hernandez J."/>
            <person name="Hines S."/>
            <person name="Holder M."/>
            <person name="Hume J."/>
            <person name="Jhangiani S.N."/>
            <person name="Joshi V."/>
            <person name="Khan Z.M."/>
            <person name="Jackson L."/>
            <person name="Kovar C."/>
            <person name="Kowis A."/>
            <person name="Lee S."/>
            <person name="Lewis L.R."/>
            <person name="Margolis J."/>
            <person name="Morgan M."/>
            <person name="Nazareth L.V."/>
            <person name="Nguyen N."/>
            <person name="Okwuonu G."/>
            <person name="Parker D."/>
            <person name="Richards S."/>
            <person name="Ruiz S.J."/>
            <person name="Santibanez J."/>
            <person name="Savard J."/>
            <person name="Scherer S.E."/>
            <person name="Schneider B."/>
            <person name="Sodergren E."/>
            <person name="Tautz D."/>
            <person name="Vattahil S."/>
            <person name="Villasana D."/>
            <person name="White C.S."/>
            <person name="Wright R."/>
            <person name="Park Y."/>
            <person name="Beeman R.W."/>
            <person name="Lord J."/>
            <person name="Oppert B."/>
            <person name="Lorenzen M."/>
            <person name="Brown S."/>
            <person name="Wang L."/>
            <person name="Savard J."/>
            <person name="Tautz D."/>
            <person name="Richards S."/>
            <person name="Weinstock G."/>
            <person name="Gibbs R.A."/>
            <person name="Liu Y."/>
            <person name="Worley K."/>
            <person name="Weinstock G."/>
            <person name="Elsik C.G."/>
            <person name="Reese J.T."/>
            <person name="Elhaik E."/>
            <person name="Landan G."/>
            <person name="Graur D."/>
            <person name="Arensburger P."/>
            <person name="Atkinson P."/>
            <person name="Beeman R.W."/>
            <person name="Beidler J."/>
            <person name="Brown S.J."/>
            <person name="Demuth J.P."/>
            <person name="Drury D.W."/>
            <person name="Du Y.Z."/>
            <person name="Fujiwara H."/>
            <person name="Lorenzen M."/>
            <person name="Maselli V."/>
            <person name="Osanai M."/>
            <person name="Park Y."/>
            <person name="Robertson H.M."/>
            <person name="Tu Z."/>
            <person name="Wang J.J."/>
            <person name="Wang S."/>
            <person name="Richards S."/>
            <person name="Song H."/>
            <person name="Zhang L."/>
            <person name="Sodergren E."/>
            <person name="Werner D."/>
            <person name="Stanke M."/>
            <person name="Morgenstern B."/>
            <person name="Solovyev V."/>
            <person name="Kosarev P."/>
            <person name="Brown G."/>
            <person name="Chen H.C."/>
            <person name="Ermolaeva O."/>
            <person name="Hlavina W."/>
            <person name="Kapustin Y."/>
            <person name="Kiryutin B."/>
            <person name="Kitts P."/>
            <person name="Maglott D."/>
            <person name="Pruitt K."/>
            <person name="Sapojnikov V."/>
            <person name="Souvorov A."/>
            <person name="Mackey A.J."/>
            <person name="Waterhouse R.M."/>
            <person name="Wyder S."/>
            <person name="Zdobnov E.M."/>
            <person name="Zdobnov E.M."/>
            <person name="Wyder S."/>
            <person name="Kriventseva E.V."/>
            <person name="Kadowaki T."/>
            <person name="Bork P."/>
            <person name="Aranda M."/>
            <person name="Bao R."/>
            <person name="Beermann A."/>
            <person name="Berns N."/>
            <person name="Bolognesi R."/>
            <person name="Bonneton F."/>
            <person name="Bopp D."/>
            <person name="Brown S.J."/>
            <person name="Bucher G."/>
            <person name="Butts T."/>
            <person name="Chaumot A."/>
            <person name="Denell R.E."/>
            <person name="Ferrier D.E."/>
            <person name="Friedrich M."/>
            <person name="Gordon C.M."/>
            <person name="Jindra M."/>
            <person name="Klingler M."/>
            <person name="Lan Q."/>
            <person name="Lattorff H.M."/>
            <person name="Laudet V."/>
            <person name="von Levetsow C."/>
            <person name="Liu Z."/>
            <person name="Lutz R."/>
            <person name="Lynch J.A."/>
            <person name="da Fonseca R.N."/>
            <person name="Posnien N."/>
            <person name="Reuter R."/>
            <person name="Roth S."/>
            <person name="Savard J."/>
            <person name="Schinko J.B."/>
            <person name="Schmitt C."/>
            <person name="Schoppmeier M."/>
            <person name="Schroder R."/>
            <person name="Shippy T.D."/>
            <person name="Simonnet F."/>
            <person name="Marques-Souza H."/>
            <person name="Tautz D."/>
            <person name="Tomoyasu Y."/>
            <person name="Trauner J."/>
            <person name="Van der Zee M."/>
            <person name="Vervoort M."/>
            <person name="Wittkopp N."/>
            <person name="Wimmer E.A."/>
            <person name="Yang X."/>
            <person name="Jones A.K."/>
            <person name="Sattelle D.B."/>
            <person name="Ebert P.R."/>
            <person name="Nelson D."/>
            <person name="Scott J.G."/>
            <person name="Beeman R.W."/>
            <person name="Muthukrishnan S."/>
            <person name="Kramer K.J."/>
            <person name="Arakane Y."/>
            <person name="Beeman R.W."/>
            <person name="Zhu Q."/>
            <person name="Hogenkamp D."/>
            <person name="Dixit R."/>
            <person name="Oppert B."/>
            <person name="Jiang H."/>
            <person name="Zou Z."/>
            <person name="Marshall J."/>
            <person name="Elpidina E."/>
            <person name="Vinokurov K."/>
            <person name="Oppert C."/>
            <person name="Zou Z."/>
            <person name="Evans J."/>
            <person name="Lu Z."/>
            <person name="Zhao P."/>
            <person name="Sumathipala N."/>
            <person name="Altincicek B."/>
            <person name="Vilcinskas A."/>
            <person name="Williams M."/>
            <person name="Hultmark D."/>
            <person name="Hetru C."/>
            <person name="Jiang H."/>
            <person name="Grimmelikhuijzen C.J."/>
            <person name="Hauser F."/>
            <person name="Cazzamali G."/>
            <person name="Williamson M."/>
            <person name="Park Y."/>
            <person name="Li B."/>
            <person name="Tanaka Y."/>
            <person name="Predel R."/>
            <person name="Neupert S."/>
            <person name="Schachtner J."/>
            <person name="Verleyen P."/>
            <person name="Raible F."/>
            <person name="Bork P."/>
            <person name="Friedrich M."/>
            <person name="Walden K.K."/>
            <person name="Robertson H.M."/>
            <person name="Angeli S."/>
            <person name="Foret S."/>
            <person name="Bucher G."/>
            <person name="Schuetz S."/>
            <person name="Maleszka R."/>
            <person name="Wimmer E.A."/>
            <person name="Beeman R.W."/>
            <person name="Lorenzen M."/>
            <person name="Tomoyasu Y."/>
            <person name="Miller S.C."/>
            <person name="Grossmann D."/>
            <person name="Bucher G."/>
        </authorList>
    </citation>
    <scope>NUCLEOTIDE SEQUENCE [LARGE SCALE GENOMIC DNA]</scope>
    <source>
        <strain evidence="12 13">Georgia GA2</strain>
    </source>
</reference>
<dbReference type="Pfam" id="PF20645">
    <property type="entry name" value="Rrn7_cyclin_C"/>
    <property type="match status" value="1"/>
</dbReference>
<dbReference type="AlphaFoldDB" id="D6X1I3"/>
<accession>D6X1I3</accession>
<evidence type="ECO:0000256" key="9">
    <source>
        <dbReference type="ARBA" id="ARBA00023242"/>
    </source>
</evidence>
<dbReference type="GO" id="GO:0008270">
    <property type="term" value="F:zinc ion binding"/>
    <property type="evidence" value="ECO:0007669"/>
    <property type="project" value="UniProtKB-KW"/>
</dbReference>
<keyword evidence="3" id="KW-0479">Metal-binding</keyword>
<dbReference type="PANTHER" id="PTHR31576">
    <property type="entry name" value="TATA BOX-BINDING PROTEIN-ASSOCIATED FACTOR RNA POLYMERASE I SUBUNIT B"/>
    <property type="match status" value="1"/>
</dbReference>
<comment type="subcellular location">
    <subcellularLocation>
        <location evidence="1">Nucleus</location>
        <location evidence="1">Nucleolus</location>
    </subcellularLocation>
</comment>
<dbReference type="OMA" id="REGYYYC"/>
<evidence type="ECO:0000259" key="11">
    <source>
        <dbReference type="Pfam" id="PF20645"/>
    </source>
</evidence>
<feature type="domain" description="Rrn7/TAF1B C-terminal cyclin" evidence="11">
    <location>
        <begin position="335"/>
        <end position="456"/>
    </location>
</feature>
<dbReference type="eggNOG" id="ENOG502S10D">
    <property type="taxonomic scope" value="Eukaryota"/>
</dbReference>
<dbReference type="Proteomes" id="UP000007266">
    <property type="component" value="Linkage group 9"/>
</dbReference>
<proteinExistence type="inferred from homology"/>
<dbReference type="HOGENOM" id="CLU_364989_0_0_1"/>
<dbReference type="PhylomeDB" id="D6X1I3"/>
<evidence type="ECO:0000256" key="6">
    <source>
        <dbReference type="ARBA" id="ARBA00023015"/>
    </source>
</evidence>
<name>D6X1I3_TRICA</name>
<evidence type="ECO:0000256" key="2">
    <source>
        <dbReference type="ARBA" id="ARBA00006899"/>
    </source>
</evidence>
<dbReference type="OrthoDB" id="10069252at2759"/>
<keyword evidence="8" id="KW-0804">Transcription</keyword>
<evidence type="ECO:0000256" key="4">
    <source>
        <dbReference type="ARBA" id="ARBA00022771"/>
    </source>
</evidence>
<keyword evidence="4" id="KW-0863">Zinc-finger</keyword>
<feature type="compositionally biased region" description="Polar residues" evidence="10">
    <location>
        <begin position="184"/>
        <end position="200"/>
    </location>
</feature>
<feature type="region of interest" description="Disordered" evidence="10">
    <location>
        <begin position="178"/>
        <end position="200"/>
    </location>
</feature>
<evidence type="ECO:0000256" key="1">
    <source>
        <dbReference type="ARBA" id="ARBA00004604"/>
    </source>
</evidence>
<evidence type="ECO:0000256" key="5">
    <source>
        <dbReference type="ARBA" id="ARBA00022833"/>
    </source>
</evidence>
<dbReference type="GO" id="GO:0001164">
    <property type="term" value="F:RNA polymerase I core promoter sequence-specific DNA binding"/>
    <property type="evidence" value="ECO:0000318"/>
    <property type="project" value="GO_Central"/>
</dbReference>
<dbReference type="GO" id="GO:0005668">
    <property type="term" value="C:RNA polymerase transcription factor SL1 complex"/>
    <property type="evidence" value="ECO:0000318"/>
    <property type="project" value="GO_Central"/>
</dbReference>
<comment type="similarity">
    <text evidence="2">Belongs to the RRN7/TAF1B family.</text>
</comment>
<gene>
    <name evidence="12" type="primary">AUGUSTUS-3.0.2_10961</name>
    <name evidence="12" type="ORF">TcasGA2_TC010961</name>
</gene>
<evidence type="ECO:0000313" key="13">
    <source>
        <dbReference type="Proteomes" id="UP000007266"/>
    </source>
</evidence>
<keyword evidence="5" id="KW-0862">Zinc</keyword>
<dbReference type="KEGG" id="tca:103314719"/>
<keyword evidence="6" id="KW-0805">Transcription regulation</keyword>
<keyword evidence="9" id="KW-0539">Nucleus</keyword>
<dbReference type="InterPro" id="IPR048538">
    <property type="entry name" value="Rrn7_cyclin_C"/>
</dbReference>
<protein>
    <recommendedName>
        <fullName evidence="11">Rrn7/TAF1B C-terminal cyclin domain-containing protein</fullName>
    </recommendedName>
</protein>
<keyword evidence="13" id="KW-1185">Reference proteome</keyword>
<evidence type="ECO:0000256" key="7">
    <source>
        <dbReference type="ARBA" id="ARBA00023125"/>
    </source>
</evidence>
<reference evidence="12 13" key="2">
    <citation type="journal article" date="2010" name="Nucleic Acids Res.">
        <title>BeetleBase in 2010: revisions to provide comprehensive genomic information for Tribolium castaneum.</title>
        <authorList>
            <person name="Kim H.S."/>
            <person name="Murphy T."/>
            <person name="Xia J."/>
            <person name="Caragea D."/>
            <person name="Park Y."/>
            <person name="Beeman R.W."/>
            <person name="Lorenzen M.D."/>
            <person name="Butcher S."/>
            <person name="Manak J.R."/>
            <person name="Brown S.J."/>
        </authorList>
    </citation>
    <scope>GENOME REANNOTATION</scope>
    <source>
        <strain evidence="12 13">Georgia GA2</strain>
    </source>
</reference>
<dbReference type="STRING" id="7070.D6X1I3"/>